<evidence type="ECO:0000313" key="2">
    <source>
        <dbReference type="Proteomes" id="UP000827872"/>
    </source>
</evidence>
<dbReference type="Proteomes" id="UP000827872">
    <property type="component" value="Linkage Group LG15"/>
</dbReference>
<gene>
    <name evidence="1" type="ORF">K3G42_010996</name>
</gene>
<accession>A0ACB8EVJ1</accession>
<evidence type="ECO:0000313" key="1">
    <source>
        <dbReference type="EMBL" id="KAH7996792.1"/>
    </source>
</evidence>
<keyword evidence="2" id="KW-1185">Reference proteome</keyword>
<sequence>MSSSSSFPFGSGKPEKGSSTGAHPTPPWLGAPAQNPATVGGDAGWARTASRPASPSPMADATWTERKAAATRRARAVSSLALRVHLPVVGCWAVVVREQS</sequence>
<organism evidence="1 2">
    <name type="scientific">Sphaerodactylus townsendi</name>
    <dbReference type="NCBI Taxonomy" id="933632"/>
    <lineage>
        <taxon>Eukaryota</taxon>
        <taxon>Metazoa</taxon>
        <taxon>Chordata</taxon>
        <taxon>Craniata</taxon>
        <taxon>Vertebrata</taxon>
        <taxon>Euteleostomi</taxon>
        <taxon>Lepidosauria</taxon>
        <taxon>Squamata</taxon>
        <taxon>Bifurcata</taxon>
        <taxon>Gekkota</taxon>
        <taxon>Sphaerodactylidae</taxon>
        <taxon>Sphaerodactylus</taxon>
    </lineage>
</organism>
<comment type="caution">
    <text evidence="1">The sequence shown here is derived from an EMBL/GenBank/DDBJ whole genome shotgun (WGS) entry which is preliminary data.</text>
</comment>
<name>A0ACB8EVJ1_9SAUR</name>
<dbReference type="EMBL" id="CM037628">
    <property type="protein sequence ID" value="KAH7996792.1"/>
    <property type="molecule type" value="Genomic_DNA"/>
</dbReference>
<proteinExistence type="predicted"/>
<reference evidence="1" key="1">
    <citation type="submission" date="2021-08" db="EMBL/GenBank/DDBJ databases">
        <title>The first chromosome-level gecko genome reveals the dynamic sex chromosomes of Neotropical dwarf geckos (Sphaerodactylidae: Sphaerodactylus).</title>
        <authorList>
            <person name="Pinto B.J."/>
            <person name="Keating S.E."/>
            <person name="Gamble T."/>
        </authorList>
    </citation>
    <scope>NUCLEOTIDE SEQUENCE</scope>
    <source>
        <strain evidence="1">TG3544</strain>
    </source>
</reference>
<protein>
    <submittedName>
        <fullName evidence="1">Uncharacterized protein</fullName>
    </submittedName>
</protein>